<name>A0A8S5TGT7_9CAUD</name>
<sequence>MFNSAIQTLSEMAIADNGTKIPQTTKVSVVEEVKSFLDGLDTIPVSECKFSAEMVPVRESKRFGKYLIEMEDLSRFMLTNNISSVTEAIGSILECNGLKGQYHNTALIIDEASILDEMSTLGIGTDENLSKWHDSGLGKGLWGDQANVMTYRKFANTKQMMDTFTGKYGIQLIKKNYNVGLAEAAEQEDVQLKVEPTDQVIHEKPVEAKKAAKVSNKFIADDIESEDIGDDLDDMMGLGDVESEDDDKDLEEIEEIQESLDPHQQHLQYLRDVAAGKYDKDLM</sequence>
<evidence type="ECO:0000313" key="1">
    <source>
        <dbReference type="EMBL" id="DAF62486.1"/>
    </source>
</evidence>
<protein>
    <submittedName>
        <fullName evidence="1">Uncharacterized protein</fullName>
    </submittedName>
</protein>
<proteinExistence type="predicted"/>
<dbReference type="EMBL" id="BK032823">
    <property type="protein sequence ID" value="DAF62486.1"/>
    <property type="molecule type" value="Genomic_DNA"/>
</dbReference>
<accession>A0A8S5TGT7</accession>
<organism evidence="1">
    <name type="scientific">Myoviridae sp. ctIty1</name>
    <dbReference type="NCBI Taxonomy" id="2827673"/>
    <lineage>
        <taxon>Viruses</taxon>
        <taxon>Duplodnaviria</taxon>
        <taxon>Heunggongvirae</taxon>
        <taxon>Uroviricota</taxon>
        <taxon>Caudoviricetes</taxon>
    </lineage>
</organism>
<reference evidence="1" key="1">
    <citation type="journal article" date="2021" name="Proc. Natl. Acad. Sci. U.S.A.">
        <title>A Catalog of Tens of Thousands of Viruses from Human Metagenomes Reveals Hidden Associations with Chronic Diseases.</title>
        <authorList>
            <person name="Tisza M.J."/>
            <person name="Buck C.B."/>
        </authorList>
    </citation>
    <scope>NUCLEOTIDE SEQUENCE</scope>
    <source>
        <strain evidence="1">CtIty1</strain>
    </source>
</reference>